<proteinExistence type="predicted"/>
<evidence type="ECO:0000313" key="2">
    <source>
        <dbReference type="Proteomes" id="UP001576762"/>
    </source>
</evidence>
<protein>
    <submittedName>
        <fullName evidence="1">Uncharacterized protein</fullName>
    </submittedName>
</protein>
<name>A0ABV4W511_9GAMM</name>
<keyword evidence="2" id="KW-1185">Reference proteome</keyword>
<dbReference type="RefSeq" id="WP_374813380.1">
    <property type="nucleotide sequence ID" value="NZ_JBHFLD010000006.1"/>
</dbReference>
<organism evidence="1 2">
    <name type="scientific">Marinobacter shengliensis</name>
    <dbReference type="NCBI Taxonomy" id="1389223"/>
    <lineage>
        <taxon>Bacteria</taxon>
        <taxon>Pseudomonadati</taxon>
        <taxon>Pseudomonadota</taxon>
        <taxon>Gammaproteobacteria</taxon>
        <taxon>Pseudomonadales</taxon>
        <taxon>Marinobacteraceae</taxon>
        <taxon>Marinobacter</taxon>
    </lineage>
</organism>
<comment type="caution">
    <text evidence="1">The sequence shown here is derived from an EMBL/GenBank/DDBJ whole genome shotgun (WGS) entry which is preliminary data.</text>
</comment>
<evidence type="ECO:0000313" key="1">
    <source>
        <dbReference type="EMBL" id="MFB2715037.1"/>
    </source>
</evidence>
<dbReference type="EMBL" id="JBHFLD010000006">
    <property type="protein sequence ID" value="MFB2715037.1"/>
    <property type="molecule type" value="Genomic_DNA"/>
</dbReference>
<reference evidence="1 2" key="1">
    <citation type="submission" date="2024-09" db="EMBL/GenBank/DDBJ databases">
        <title>Draft genome sequences of 6 high pH adapted Marinobacter shengliensis sp. isolated from Mariana forearc serpentinite mud volcanoes.</title>
        <authorList>
            <person name="Elkassas S."/>
            <person name="Serres M."/>
            <person name="Michael N."/>
            <person name="Amina P."/>
            <person name="Teodora Z."/>
            <person name="Julie H."/>
        </authorList>
    </citation>
    <scope>NUCLEOTIDE SEQUENCE [LARGE SCALE GENOMIC DNA]</scope>
    <source>
        <strain evidence="1 2">EB4</strain>
    </source>
</reference>
<sequence length="199" mass="21444">MKISMSSEKGDLKVSVSAQLQHEGFERGALVPLLAAKGGYSEAEALSSLQEMLQNTMPEALLQADSTLRIAIEERLLSIALENSGSSKNSFSELAKDYEGVAYAPAKPPTEIVVVFGEQGCGKTLNADRLAKHFRADNVIDEFDSQLSIPNCRRTLIFTNHTINAVLTAIFNGTATCPSEAGTDSIHLISFTAAMQELH</sequence>
<accession>A0ABV4W511</accession>
<gene>
    <name evidence="1" type="ORF">ACE05E_06015</name>
</gene>
<dbReference type="Proteomes" id="UP001576762">
    <property type="component" value="Unassembled WGS sequence"/>
</dbReference>